<gene>
    <name evidence="1" type="ORF">JI735_34105</name>
</gene>
<accession>A0A974PIT7</accession>
<evidence type="ECO:0000313" key="1">
    <source>
        <dbReference type="EMBL" id="QQZ64475.1"/>
    </source>
</evidence>
<keyword evidence="2" id="KW-1185">Reference proteome</keyword>
<reference evidence="1 2" key="1">
    <citation type="submission" date="2021-01" db="EMBL/GenBank/DDBJ databases">
        <title>Whole genome sequence of Paenibacillus sonchi LMG 24727 for comparative genomics.</title>
        <authorList>
            <person name="Lee G."/>
            <person name="Kim M.-J."/>
            <person name="Lim K."/>
            <person name="Shin J.-H."/>
        </authorList>
    </citation>
    <scope>NUCLEOTIDE SEQUENCE [LARGE SCALE GENOMIC DNA]</scope>
    <source>
        <strain evidence="1 2">LMG 24727</strain>
        <plasmid evidence="1 2">unnamed1</plasmid>
    </source>
</reference>
<evidence type="ECO:0000313" key="2">
    <source>
        <dbReference type="Proteomes" id="UP000595841"/>
    </source>
</evidence>
<sequence length="146" mass="17475">MKTNCFCKTKEEDWTYDRELGCWYVIRTCDTCSYYWEGPDHTKTNLSVLPTKDTPRPVYNYNDPPVESLRERKGKYRIYCYDHLGNYGKPVRCDEFNDIFEFCELNKFSHSRINVVTTSDEICIQVKTGLYEFPPEWKMFNPQVTK</sequence>
<keyword evidence="1" id="KW-0614">Plasmid</keyword>
<dbReference type="KEGG" id="pson:JI735_34105"/>
<dbReference type="RefSeq" id="WP_157771378.1">
    <property type="nucleotide sequence ID" value="NZ_CP068596.1"/>
</dbReference>
<organism evidence="1 2">
    <name type="scientific">Paenibacillus sonchi</name>
    <dbReference type="NCBI Taxonomy" id="373687"/>
    <lineage>
        <taxon>Bacteria</taxon>
        <taxon>Bacillati</taxon>
        <taxon>Bacillota</taxon>
        <taxon>Bacilli</taxon>
        <taxon>Bacillales</taxon>
        <taxon>Paenibacillaceae</taxon>
        <taxon>Paenibacillus</taxon>
        <taxon>Paenibacillus sonchi group</taxon>
    </lineage>
</organism>
<protein>
    <submittedName>
        <fullName evidence="1">Uncharacterized protein</fullName>
    </submittedName>
</protein>
<proteinExistence type="predicted"/>
<dbReference type="Proteomes" id="UP000595841">
    <property type="component" value="Plasmid unnamed1"/>
</dbReference>
<dbReference type="AlphaFoldDB" id="A0A974PIT7"/>
<name>A0A974PIT7_9BACL</name>
<dbReference type="EMBL" id="CP068596">
    <property type="protein sequence ID" value="QQZ64475.1"/>
    <property type="molecule type" value="Genomic_DNA"/>
</dbReference>
<geneLocation type="plasmid" evidence="1 2">
    <name>unnamed1</name>
</geneLocation>